<evidence type="ECO:0000259" key="1">
    <source>
        <dbReference type="PROSITE" id="PS51708"/>
    </source>
</evidence>
<dbReference type="Proteomes" id="UP000317243">
    <property type="component" value="Unassembled WGS sequence"/>
</dbReference>
<dbReference type="PANTHER" id="PTHR39339">
    <property type="entry name" value="SLR1444 PROTEIN"/>
    <property type="match status" value="1"/>
</dbReference>
<dbReference type="PANTHER" id="PTHR39339:SF1">
    <property type="entry name" value="CHAD DOMAIN-CONTAINING PROTEIN"/>
    <property type="match status" value="1"/>
</dbReference>
<evidence type="ECO:0000313" key="3">
    <source>
        <dbReference type="Proteomes" id="UP000317243"/>
    </source>
</evidence>
<dbReference type="Pfam" id="PF05235">
    <property type="entry name" value="CHAD"/>
    <property type="match status" value="1"/>
</dbReference>
<organism evidence="2 3">
    <name type="scientific">Thalassoglobus neptunius</name>
    <dbReference type="NCBI Taxonomy" id="1938619"/>
    <lineage>
        <taxon>Bacteria</taxon>
        <taxon>Pseudomonadati</taxon>
        <taxon>Planctomycetota</taxon>
        <taxon>Planctomycetia</taxon>
        <taxon>Planctomycetales</taxon>
        <taxon>Planctomycetaceae</taxon>
        <taxon>Thalassoglobus</taxon>
    </lineage>
</organism>
<name>A0A5C5X1L1_9PLAN</name>
<dbReference type="PROSITE" id="PS51708">
    <property type="entry name" value="CHAD"/>
    <property type="match status" value="1"/>
</dbReference>
<dbReference type="AlphaFoldDB" id="A0A5C5X1L1"/>
<dbReference type="InterPro" id="IPR007899">
    <property type="entry name" value="CHAD_dom"/>
</dbReference>
<accession>A0A5C5X1L1</accession>
<evidence type="ECO:0000313" key="2">
    <source>
        <dbReference type="EMBL" id="TWT56690.1"/>
    </source>
</evidence>
<dbReference type="InterPro" id="IPR038186">
    <property type="entry name" value="CHAD_dom_sf"/>
</dbReference>
<gene>
    <name evidence="2" type="ORF">KOR42_00440</name>
</gene>
<dbReference type="EMBL" id="SIHI01000001">
    <property type="protein sequence ID" value="TWT56690.1"/>
    <property type="molecule type" value="Genomic_DNA"/>
</dbReference>
<feature type="domain" description="CHAD" evidence="1">
    <location>
        <begin position="10"/>
        <end position="286"/>
    </location>
</feature>
<protein>
    <submittedName>
        <fullName evidence="2">CHAD domain protein</fullName>
    </submittedName>
</protein>
<comment type="caution">
    <text evidence="2">The sequence shown here is derived from an EMBL/GenBank/DDBJ whole genome shotgun (WGS) entry which is preliminary data.</text>
</comment>
<dbReference type="OrthoDB" id="9810907at2"/>
<dbReference type="SMART" id="SM00880">
    <property type="entry name" value="CHAD"/>
    <property type="match status" value="1"/>
</dbReference>
<dbReference type="Gene3D" id="1.40.20.10">
    <property type="entry name" value="CHAD domain"/>
    <property type="match status" value="1"/>
</dbReference>
<sequence length="288" mass="33856">MNASFRIEPDQRECEEIRRVAVEQLTEARRLVTKLESDRARSIHLLRRCFKRLRALLRLARPIMPNTYRIENKILRDQARRISAIRDVDSLAETFASIEKKLAVKIPDKQLDAIRSMFSRPDSRVDTTELQASLLDQIQSTIDRSTNWKPEHVEKSVIDGFEKTYRQSRRSMRKAAKSRATPHLHEWRKHVKYHWHQCQLLSEFNEDVMDSRLRPAKKIASRLGDDHDLALFIEAITTQPGKSSLRKAGVSRKTLRKTVKLCRKRRDRLETAALRKGKRLFRKSSILR</sequence>
<proteinExistence type="predicted"/>
<reference evidence="2 3" key="1">
    <citation type="submission" date="2019-02" db="EMBL/GenBank/DDBJ databases">
        <title>Deep-cultivation of Planctomycetes and their phenomic and genomic characterization uncovers novel biology.</title>
        <authorList>
            <person name="Wiegand S."/>
            <person name="Jogler M."/>
            <person name="Boedeker C."/>
            <person name="Pinto D."/>
            <person name="Vollmers J."/>
            <person name="Rivas-Marin E."/>
            <person name="Kohn T."/>
            <person name="Peeters S.H."/>
            <person name="Heuer A."/>
            <person name="Rast P."/>
            <person name="Oberbeckmann S."/>
            <person name="Bunk B."/>
            <person name="Jeske O."/>
            <person name="Meyerdierks A."/>
            <person name="Storesund J.E."/>
            <person name="Kallscheuer N."/>
            <person name="Luecker S."/>
            <person name="Lage O.M."/>
            <person name="Pohl T."/>
            <person name="Merkel B.J."/>
            <person name="Hornburger P."/>
            <person name="Mueller R.-W."/>
            <person name="Bruemmer F."/>
            <person name="Labrenz M."/>
            <person name="Spormann A.M."/>
            <person name="Op Den Camp H."/>
            <person name="Overmann J."/>
            <person name="Amann R."/>
            <person name="Jetten M.S.M."/>
            <person name="Mascher T."/>
            <person name="Medema M.H."/>
            <person name="Devos D.P."/>
            <person name="Kaster A.-K."/>
            <person name="Ovreas L."/>
            <person name="Rohde M."/>
            <person name="Galperin M.Y."/>
            <person name="Jogler C."/>
        </authorList>
    </citation>
    <scope>NUCLEOTIDE SEQUENCE [LARGE SCALE GENOMIC DNA]</scope>
    <source>
        <strain evidence="2 3">KOR42</strain>
    </source>
</reference>
<keyword evidence="3" id="KW-1185">Reference proteome</keyword>
<dbReference type="RefSeq" id="WP_146506623.1">
    <property type="nucleotide sequence ID" value="NZ_SIHI01000001.1"/>
</dbReference>